<feature type="transmembrane region" description="Helical" evidence="1">
    <location>
        <begin position="113"/>
        <end position="136"/>
    </location>
</feature>
<protein>
    <recommendedName>
        <fullName evidence="4">MASE1 protein</fullName>
    </recommendedName>
</protein>
<evidence type="ECO:0008006" key="4">
    <source>
        <dbReference type="Google" id="ProtNLM"/>
    </source>
</evidence>
<feature type="transmembrane region" description="Helical" evidence="1">
    <location>
        <begin position="81"/>
        <end position="101"/>
    </location>
</feature>
<keyword evidence="1" id="KW-1133">Transmembrane helix</keyword>
<evidence type="ECO:0000313" key="3">
    <source>
        <dbReference type="Proteomes" id="UP001430193"/>
    </source>
</evidence>
<evidence type="ECO:0000256" key="1">
    <source>
        <dbReference type="SAM" id="Phobius"/>
    </source>
</evidence>
<name>A0ABS2KJN2_9GAMM</name>
<dbReference type="Proteomes" id="UP001430193">
    <property type="component" value="Unassembled WGS sequence"/>
</dbReference>
<evidence type="ECO:0000313" key="2">
    <source>
        <dbReference type="EMBL" id="MBM7131007.1"/>
    </source>
</evidence>
<keyword evidence="1" id="KW-0812">Transmembrane</keyword>
<feature type="transmembrane region" description="Helical" evidence="1">
    <location>
        <begin position="198"/>
        <end position="217"/>
    </location>
</feature>
<dbReference type="EMBL" id="JADIKF010000039">
    <property type="protein sequence ID" value="MBM7131007.1"/>
    <property type="molecule type" value="Genomic_DNA"/>
</dbReference>
<gene>
    <name evidence="2" type="ORF">ISS99_15900</name>
</gene>
<keyword evidence="1" id="KW-0472">Membrane</keyword>
<feature type="transmembrane region" description="Helical" evidence="1">
    <location>
        <begin position="6"/>
        <end position="27"/>
    </location>
</feature>
<feature type="transmembrane region" description="Helical" evidence="1">
    <location>
        <begin position="156"/>
        <end position="177"/>
    </location>
</feature>
<feature type="transmembrane region" description="Helical" evidence="1">
    <location>
        <begin position="39"/>
        <end position="61"/>
    </location>
</feature>
<reference evidence="2" key="1">
    <citation type="submission" date="2020-10" db="EMBL/GenBank/DDBJ databases">
        <title>Phylogeny of dyella-like bacteria.</title>
        <authorList>
            <person name="Fu J."/>
        </authorList>
    </citation>
    <scope>NUCLEOTIDE SEQUENCE</scope>
    <source>
        <strain evidence="2">DHON07</strain>
    </source>
</reference>
<sequence>MGKGQWGRALLAQIGVCVGYGSAFLAIHALNVAQSHWHLYVGLQLICLLLLPYRYWAALLIGEAIPNAFLAFKCLADFGPAWVAIRCIPEMLVSMPIVWLCRSQLNVFPTRHLVNVKALLTCVLMVSIALSTYAYVLMFSSIHVPAALYAARPQVMGVYLTGNFGGLLTLVPWALIARLDYRKGRVTAQFKRLWTNKLLVDAMGIAVPVIAGLTLLAAKLHDAPTQLIELGMIVPAAWLTAKHGWRAAALAGTAVLICDSLLHPLGMPTPAALETIAGLCVAVSGLYVLGAKVSAQKIRDEHDRAAAEEVHDMARQHLMTTERRMRRAAERLEFVAGSMHVANAQTLEHMRRIVPNIESHAFYKQAVKAHEQVYLLAESLHPAAWRDRGLPAALNETLARALDEAGLQYQCEIDGRGFMFLEAAVHTAIYRTACEGIVYVTSDITCSSVKLVVRAGETSGRRWVVVRVEGYLDANDVAKGIYFGQNRRELAAKLGANLSSVKEMRAHARTFDGMLHVRSDARRVVVSALLHSQSLGVQKHKNSEPLRLWVS</sequence>
<organism evidence="2 3">
    <name type="scientific">Dyella mobilis</name>
    <dbReference type="NCBI Taxonomy" id="1849582"/>
    <lineage>
        <taxon>Bacteria</taxon>
        <taxon>Pseudomonadati</taxon>
        <taxon>Pseudomonadota</taxon>
        <taxon>Gammaproteobacteria</taxon>
        <taxon>Lysobacterales</taxon>
        <taxon>Rhodanobacteraceae</taxon>
        <taxon>Dyella</taxon>
    </lineage>
</organism>
<accession>A0ABS2KJN2</accession>
<comment type="caution">
    <text evidence="2">The sequence shown here is derived from an EMBL/GenBank/DDBJ whole genome shotgun (WGS) entry which is preliminary data.</text>
</comment>
<keyword evidence="3" id="KW-1185">Reference proteome</keyword>
<dbReference type="RefSeq" id="WP_284343745.1">
    <property type="nucleotide sequence ID" value="NZ_BSOC01000002.1"/>
</dbReference>
<proteinExistence type="predicted"/>
<feature type="transmembrane region" description="Helical" evidence="1">
    <location>
        <begin position="271"/>
        <end position="289"/>
    </location>
</feature>